<dbReference type="GO" id="GO:0019441">
    <property type="term" value="P:L-tryptophan catabolic process to kynurenine"/>
    <property type="evidence" value="ECO:0007669"/>
    <property type="project" value="InterPro"/>
</dbReference>
<dbReference type="InterPro" id="IPR037175">
    <property type="entry name" value="KFase_sf"/>
</dbReference>
<proteinExistence type="predicted"/>
<sequence>MNRWQGSLWALVFFTATAWADGWQGRWIDLTHPFSAQAIYWPTADRFEKTTVFDGVTDKGFYYSAFNFRAAEHGGTHVDAPVHFAKGRRGVADIPLEQLIGPGVVIRVADRIGDDRNYQVSVDDLTRWETRHGRLPEGAIVLIDSGSAQFWPDSQRYMGTAERGEAAVAKLTFPGIHPELARFLIEERQIRAVGIDTPSIDYGASTLFETHRILFEQNVPGFENVANLDGLPEKGFQVIALPMKIAAGSGAPLRIIAFVPEASGR</sequence>
<organism evidence="1 2">
    <name type="scientific">Ferrimonas balearica (strain DSM 9799 / CCM 4581 / KCTC 23876 / PAT)</name>
    <dbReference type="NCBI Taxonomy" id="550540"/>
    <lineage>
        <taxon>Bacteria</taxon>
        <taxon>Pseudomonadati</taxon>
        <taxon>Pseudomonadota</taxon>
        <taxon>Gammaproteobacteria</taxon>
        <taxon>Alteromonadales</taxon>
        <taxon>Ferrimonadaceae</taxon>
        <taxon>Ferrimonas</taxon>
    </lineage>
</organism>
<dbReference type="STRING" id="550540.Fbal_1546"/>
<dbReference type="PANTHER" id="PTHR31118">
    <property type="entry name" value="CYCLASE-LIKE PROTEIN 2"/>
    <property type="match status" value="1"/>
</dbReference>
<name>E1SPV5_FERBD</name>
<keyword evidence="2" id="KW-1185">Reference proteome</keyword>
<dbReference type="eggNOG" id="COG1878">
    <property type="taxonomic scope" value="Bacteria"/>
</dbReference>
<dbReference type="SUPFAM" id="SSF102198">
    <property type="entry name" value="Putative cyclase"/>
    <property type="match status" value="1"/>
</dbReference>
<accession>E1SPV5</accession>
<protein>
    <submittedName>
        <fullName evidence="1">Cyclase family protein</fullName>
    </submittedName>
</protein>
<dbReference type="InterPro" id="IPR007325">
    <property type="entry name" value="KFase/CYL"/>
</dbReference>
<dbReference type="AlphaFoldDB" id="E1SPV5"/>
<gene>
    <name evidence="1" type="ordered locus">Fbal_1546</name>
</gene>
<dbReference type="HOGENOM" id="CLU_030671_2_0_6"/>
<dbReference type="EMBL" id="CP002209">
    <property type="protein sequence ID" value="ADN75750.1"/>
    <property type="molecule type" value="Genomic_DNA"/>
</dbReference>
<dbReference type="Proteomes" id="UP000006683">
    <property type="component" value="Chromosome"/>
</dbReference>
<evidence type="ECO:0000313" key="2">
    <source>
        <dbReference type="Proteomes" id="UP000006683"/>
    </source>
</evidence>
<reference evidence="1 2" key="1">
    <citation type="journal article" date="2010" name="Stand. Genomic Sci.">
        <title>Complete genome sequence of Ferrimonas balearica type strain (PAT).</title>
        <authorList>
            <person name="Nolan M."/>
            <person name="Sikorski J."/>
            <person name="Davenport K."/>
            <person name="Lucas S."/>
            <person name="Glavina Del Rio T."/>
            <person name="Tice H."/>
            <person name="Cheng J."/>
            <person name="Goodwin L."/>
            <person name="Pitluck S."/>
            <person name="Liolios K."/>
            <person name="Ivanova N."/>
            <person name="Mavromatis K."/>
            <person name="Ovchinnikova G."/>
            <person name="Pati A."/>
            <person name="Chen A."/>
            <person name="Palaniappan K."/>
            <person name="Land M."/>
            <person name="Hauser L."/>
            <person name="Chang Y."/>
            <person name="Jeffries C."/>
            <person name="Tapia R."/>
            <person name="Brettin T."/>
            <person name="Detter J."/>
            <person name="Han C."/>
            <person name="Yasawong M."/>
            <person name="Rohde M."/>
            <person name="Tindall B."/>
            <person name="Goker M."/>
            <person name="Woyke T."/>
            <person name="Bristow J."/>
            <person name="Eisen J."/>
            <person name="Markowitz V."/>
            <person name="Hugenholtz P."/>
            <person name="Kyrpides N."/>
            <person name="Klenk H."/>
            <person name="Lapidus A."/>
        </authorList>
    </citation>
    <scope>NUCLEOTIDE SEQUENCE [LARGE SCALE GENOMIC DNA]</scope>
    <source>
        <strain evidence="2">DSM 9799 / CCM 4581 / KCTC 23876 / PAT</strain>
    </source>
</reference>
<evidence type="ECO:0000313" key="1">
    <source>
        <dbReference type="EMBL" id="ADN75750.1"/>
    </source>
</evidence>
<dbReference type="RefSeq" id="WP_013345056.1">
    <property type="nucleotide sequence ID" value="NC_014541.1"/>
</dbReference>
<dbReference type="GO" id="GO:0004061">
    <property type="term" value="F:arylformamidase activity"/>
    <property type="evidence" value="ECO:0007669"/>
    <property type="project" value="InterPro"/>
</dbReference>
<dbReference type="Pfam" id="PF04199">
    <property type="entry name" value="Cyclase"/>
    <property type="match status" value="1"/>
</dbReference>
<dbReference type="OrthoDB" id="7067800at2"/>
<dbReference type="PANTHER" id="PTHR31118:SF12">
    <property type="entry name" value="CYCLASE-LIKE PROTEIN 2"/>
    <property type="match status" value="1"/>
</dbReference>
<dbReference type="Gene3D" id="3.50.30.50">
    <property type="entry name" value="Putative cyclase"/>
    <property type="match status" value="1"/>
</dbReference>
<dbReference type="KEGG" id="fbl:Fbal_1546"/>
<dbReference type="GeneID" id="67181761"/>